<name>A0A9X0CRZ0_9CNID</name>
<accession>A0A9X0CRZ0</accession>
<sequence>MDSDEQIETEEKLAQFFTNTIDESILDDSIVDENVNLPEENATGADSQKVEVSITPKILNSLKRTLCTVAEREEETKEKKKRLKEEIIKGKEIAAQMMRLSRKFQQTIKKIDELNH</sequence>
<dbReference type="EMBL" id="MU826831">
    <property type="protein sequence ID" value="KAJ7373286.1"/>
    <property type="molecule type" value="Genomic_DNA"/>
</dbReference>
<protein>
    <submittedName>
        <fullName evidence="1">Uncharacterized protein</fullName>
    </submittedName>
</protein>
<dbReference type="Proteomes" id="UP001163046">
    <property type="component" value="Unassembled WGS sequence"/>
</dbReference>
<evidence type="ECO:0000313" key="2">
    <source>
        <dbReference type="Proteomes" id="UP001163046"/>
    </source>
</evidence>
<comment type="caution">
    <text evidence="1">The sequence shown here is derived from an EMBL/GenBank/DDBJ whole genome shotgun (WGS) entry which is preliminary data.</text>
</comment>
<keyword evidence="2" id="KW-1185">Reference proteome</keyword>
<evidence type="ECO:0000313" key="1">
    <source>
        <dbReference type="EMBL" id="KAJ7373286.1"/>
    </source>
</evidence>
<reference evidence="1" key="1">
    <citation type="submission" date="2023-01" db="EMBL/GenBank/DDBJ databases">
        <title>Genome assembly of the deep-sea coral Lophelia pertusa.</title>
        <authorList>
            <person name="Herrera S."/>
            <person name="Cordes E."/>
        </authorList>
    </citation>
    <scope>NUCLEOTIDE SEQUENCE</scope>
    <source>
        <strain evidence="1">USNM1676648</strain>
        <tissue evidence="1">Polyp</tissue>
    </source>
</reference>
<gene>
    <name evidence="1" type="ORF">OS493_012877</name>
</gene>
<dbReference type="AlphaFoldDB" id="A0A9X0CRZ0"/>
<proteinExistence type="predicted"/>
<organism evidence="1 2">
    <name type="scientific">Desmophyllum pertusum</name>
    <dbReference type="NCBI Taxonomy" id="174260"/>
    <lineage>
        <taxon>Eukaryota</taxon>
        <taxon>Metazoa</taxon>
        <taxon>Cnidaria</taxon>
        <taxon>Anthozoa</taxon>
        <taxon>Hexacorallia</taxon>
        <taxon>Scleractinia</taxon>
        <taxon>Caryophylliina</taxon>
        <taxon>Caryophylliidae</taxon>
        <taxon>Desmophyllum</taxon>
    </lineage>
</organism>